<sequence>MDGVEGVEGAAVVVEVVERERESSRRGCGPPLQPVQRDGDRWRPSVGHGESQFSPAGPMGKIRLPHTCKPCKRPWNGMLLLLTALRRDERCGVEGGVWWGGGWRVGVLGEGWTAVTESPRSRSREQ</sequence>
<evidence type="ECO:0000313" key="2">
    <source>
        <dbReference type="EMBL" id="CAL1610237.1"/>
    </source>
</evidence>
<name>A0AAV2MA81_KNICA</name>
<dbReference type="EMBL" id="OZ035829">
    <property type="protein sequence ID" value="CAL1610237.1"/>
    <property type="molecule type" value="Genomic_DNA"/>
</dbReference>
<accession>A0AAV2MA81</accession>
<reference evidence="2 3" key="1">
    <citation type="submission" date="2024-04" db="EMBL/GenBank/DDBJ databases">
        <authorList>
            <person name="Waldvogel A.-M."/>
            <person name="Schoenle A."/>
        </authorList>
    </citation>
    <scope>NUCLEOTIDE SEQUENCE [LARGE SCALE GENOMIC DNA]</scope>
</reference>
<dbReference type="AlphaFoldDB" id="A0AAV2MA81"/>
<gene>
    <name evidence="2" type="ORF">KC01_LOCUS36889</name>
</gene>
<evidence type="ECO:0000256" key="1">
    <source>
        <dbReference type="SAM" id="MobiDB-lite"/>
    </source>
</evidence>
<organism evidence="2 3">
    <name type="scientific">Knipowitschia caucasica</name>
    <name type="common">Caucasian dwarf goby</name>
    <name type="synonym">Pomatoschistus caucasicus</name>
    <dbReference type="NCBI Taxonomy" id="637954"/>
    <lineage>
        <taxon>Eukaryota</taxon>
        <taxon>Metazoa</taxon>
        <taxon>Chordata</taxon>
        <taxon>Craniata</taxon>
        <taxon>Vertebrata</taxon>
        <taxon>Euteleostomi</taxon>
        <taxon>Actinopterygii</taxon>
        <taxon>Neopterygii</taxon>
        <taxon>Teleostei</taxon>
        <taxon>Neoteleostei</taxon>
        <taxon>Acanthomorphata</taxon>
        <taxon>Gobiaria</taxon>
        <taxon>Gobiiformes</taxon>
        <taxon>Gobioidei</taxon>
        <taxon>Gobiidae</taxon>
        <taxon>Gobiinae</taxon>
        <taxon>Knipowitschia</taxon>
    </lineage>
</organism>
<proteinExistence type="predicted"/>
<dbReference type="Proteomes" id="UP001497482">
    <property type="component" value="Chromosome 7"/>
</dbReference>
<feature type="region of interest" description="Disordered" evidence="1">
    <location>
        <begin position="21"/>
        <end position="61"/>
    </location>
</feature>
<evidence type="ECO:0000313" key="3">
    <source>
        <dbReference type="Proteomes" id="UP001497482"/>
    </source>
</evidence>
<keyword evidence="3" id="KW-1185">Reference proteome</keyword>
<protein>
    <submittedName>
        <fullName evidence="2">Uncharacterized protein</fullName>
    </submittedName>
</protein>